<dbReference type="AlphaFoldDB" id="A0A821U561"/>
<evidence type="ECO:0000256" key="1">
    <source>
        <dbReference type="SAM" id="SignalP"/>
    </source>
</evidence>
<accession>A0A821U561</accession>
<evidence type="ECO:0000313" key="2">
    <source>
        <dbReference type="EMBL" id="CAF4884201.1"/>
    </source>
</evidence>
<dbReference type="Proteomes" id="UP000663880">
    <property type="component" value="Unassembled WGS sequence"/>
</dbReference>
<feature type="chain" id="PRO_5032796303" evidence="1">
    <location>
        <begin position="16"/>
        <end position="365"/>
    </location>
</feature>
<proteinExistence type="predicted"/>
<comment type="caution">
    <text evidence="2">The sequence shown here is derived from an EMBL/GenBank/DDBJ whole genome shotgun (WGS) entry which is preliminary data.</text>
</comment>
<evidence type="ECO:0000313" key="3">
    <source>
        <dbReference type="Proteomes" id="UP000663880"/>
    </source>
</evidence>
<reference evidence="2" key="1">
    <citation type="submission" date="2021-02" db="EMBL/GenBank/DDBJ databases">
        <authorList>
            <person name="Steward A R."/>
        </authorList>
    </citation>
    <scope>NUCLEOTIDE SEQUENCE</scope>
</reference>
<organism evidence="2 3">
    <name type="scientific">Pieris macdunnoughi</name>
    <dbReference type="NCBI Taxonomy" id="345717"/>
    <lineage>
        <taxon>Eukaryota</taxon>
        <taxon>Metazoa</taxon>
        <taxon>Ecdysozoa</taxon>
        <taxon>Arthropoda</taxon>
        <taxon>Hexapoda</taxon>
        <taxon>Insecta</taxon>
        <taxon>Pterygota</taxon>
        <taxon>Neoptera</taxon>
        <taxon>Endopterygota</taxon>
        <taxon>Lepidoptera</taxon>
        <taxon>Glossata</taxon>
        <taxon>Ditrysia</taxon>
        <taxon>Papilionoidea</taxon>
        <taxon>Pieridae</taxon>
        <taxon>Pierinae</taxon>
        <taxon>Pieris</taxon>
    </lineage>
</organism>
<protein>
    <submittedName>
        <fullName evidence="2">Uncharacterized protein</fullName>
    </submittedName>
</protein>
<keyword evidence="1" id="KW-0732">Signal</keyword>
<gene>
    <name evidence="2" type="ORF">PMACD_LOCUS9876</name>
</gene>
<name>A0A821U561_9NEOP</name>
<dbReference type="EMBL" id="CAJOBZ010000029">
    <property type="protein sequence ID" value="CAF4884201.1"/>
    <property type="molecule type" value="Genomic_DNA"/>
</dbReference>
<dbReference type="OrthoDB" id="7383284at2759"/>
<sequence>MQFLFIILLITLTDCKKTKQKRASVDTYNKHDVDFGHIYRDPEKNRHLFEGGDKLNLEDAYAMRENIRDIAGKYMPPRDKMLYEKMRKAEEGEVMRNNSGNPMYYNFEAILDRNLARSYPKPLVKTIPRPETPFTRKPQSLNIDEIEERTYMIKESTDNWTTCEEFSKKALFHPDDIVNLEWIPFYIWSLSNVQNADIHRFTYPTKKLVQKFKTDYGPHLTGIEWNQPKLLLNDTREILLIAKDRRGLFQGIVKTDLPESIKGTNITLPVLSLRIKILDPFLALMYCDDKTTYVMAIFGEEPQSDPEKIKAASILNFKGKGKPVSSRGHDTSAISNLVKEKFLDVDRQIEKAKSLKPPRFDLSKL</sequence>
<feature type="signal peptide" evidence="1">
    <location>
        <begin position="1"/>
        <end position="15"/>
    </location>
</feature>
<keyword evidence="3" id="KW-1185">Reference proteome</keyword>